<organism evidence="1 2">
    <name type="scientific">Dermacentor silvarum</name>
    <name type="common">Tick</name>
    <dbReference type="NCBI Taxonomy" id="543639"/>
    <lineage>
        <taxon>Eukaryota</taxon>
        <taxon>Metazoa</taxon>
        <taxon>Ecdysozoa</taxon>
        <taxon>Arthropoda</taxon>
        <taxon>Chelicerata</taxon>
        <taxon>Arachnida</taxon>
        <taxon>Acari</taxon>
        <taxon>Parasitiformes</taxon>
        <taxon>Ixodida</taxon>
        <taxon>Ixodoidea</taxon>
        <taxon>Ixodidae</taxon>
        <taxon>Rhipicephalinae</taxon>
        <taxon>Dermacentor</taxon>
    </lineage>
</organism>
<gene>
    <name evidence="1" type="ORF">HPB49_004822</name>
</gene>
<sequence>MTKATTQLRASRKARGLNHAEMKSLLTKLQELVPNMPRNRRLSKLEIILSVIDYIVHLETALEAHSTDHASTPVASVRHCCRQDFLLITGKPQKEKGLTEVKPALPVKPATMKSRRNVTC</sequence>
<dbReference type="EMBL" id="CM023479">
    <property type="protein sequence ID" value="KAH7973744.1"/>
    <property type="molecule type" value="Genomic_DNA"/>
</dbReference>
<comment type="caution">
    <text evidence="1">The sequence shown here is derived from an EMBL/GenBank/DDBJ whole genome shotgun (WGS) entry which is preliminary data.</text>
</comment>
<keyword evidence="2" id="KW-1185">Reference proteome</keyword>
<reference evidence="1" key="1">
    <citation type="submission" date="2020-05" db="EMBL/GenBank/DDBJ databases">
        <title>Large-scale comparative analyses of tick genomes elucidate their genetic diversity and vector capacities.</title>
        <authorList>
            <person name="Jia N."/>
            <person name="Wang J."/>
            <person name="Shi W."/>
            <person name="Du L."/>
            <person name="Sun Y."/>
            <person name="Zhan W."/>
            <person name="Jiang J."/>
            <person name="Wang Q."/>
            <person name="Zhang B."/>
            <person name="Ji P."/>
            <person name="Sakyi L.B."/>
            <person name="Cui X."/>
            <person name="Yuan T."/>
            <person name="Jiang B."/>
            <person name="Yang W."/>
            <person name="Lam T.T.-Y."/>
            <person name="Chang Q."/>
            <person name="Ding S."/>
            <person name="Wang X."/>
            <person name="Zhu J."/>
            <person name="Ruan X."/>
            <person name="Zhao L."/>
            <person name="Wei J."/>
            <person name="Que T."/>
            <person name="Du C."/>
            <person name="Cheng J."/>
            <person name="Dai P."/>
            <person name="Han X."/>
            <person name="Huang E."/>
            <person name="Gao Y."/>
            <person name="Liu J."/>
            <person name="Shao H."/>
            <person name="Ye R."/>
            <person name="Li L."/>
            <person name="Wei W."/>
            <person name="Wang X."/>
            <person name="Wang C."/>
            <person name="Yang T."/>
            <person name="Huo Q."/>
            <person name="Li W."/>
            <person name="Guo W."/>
            <person name="Chen H."/>
            <person name="Zhou L."/>
            <person name="Ni X."/>
            <person name="Tian J."/>
            <person name="Zhou Y."/>
            <person name="Sheng Y."/>
            <person name="Liu T."/>
            <person name="Pan Y."/>
            <person name="Xia L."/>
            <person name="Li J."/>
            <person name="Zhao F."/>
            <person name="Cao W."/>
        </authorList>
    </citation>
    <scope>NUCLEOTIDE SEQUENCE</scope>
    <source>
        <strain evidence="1">Dsil-2018</strain>
    </source>
</reference>
<accession>A0ACB8DN01</accession>
<name>A0ACB8DN01_DERSI</name>
<dbReference type="Proteomes" id="UP000821865">
    <property type="component" value="Chromosome 10"/>
</dbReference>
<evidence type="ECO:0000313" key="1">
    <source>
        <dbReference type="EMBL" id="KAH7973744.1"/>
    </source>
</evidence>
<evidence type="ECO:0000313" key="2">
    <source>
        <dbReference type="Proteomes" id="UP000821865"/>
    </source>
</evidence>
<protein>
    <submittedName>
        <fullName evidence="1">Uncharacterized protein</fullName>
    </submittedName>
</protein>
<proteinExistence type="predicted"/>